<dbReference type="AlphaFoldDB" id="A0A182V276"/>
<dbReference type="VEuPathDB" id="VectorBase:AMEM007631"/>
<name>A0A182V276_ANOME</name>
<accession>A0A182V276</accession>
<dbReference type="Proteomes" id="UP000075903">
    <property type="component" value="Unassembled WGS sequence"/>
</dbReference>
<organism evidence="1 2">
    <name type="scientific">Anopheles merus</name>
    <name type="common">Mosquito</name>
    <dbReference type="NCBI Taxonomy" id="30066"/>
    <lineage>
        <taxon>Eukaryota</taxon>
        <taxon>Metazoa</taxon>
        <taxon>Ecdysozoa</taxon>
        <taxon>Arthropoda</taxon>
        <taxon>Hexapoda</taxon>
        <taxon>Insecta</taxon>
        <taxon>Pterygota</taxon>
        <taxon>Neoptera</taxon>
        <taxon>Endopterygota</taxon>
        <taxon>Diptera</taxon>
        <taxon>Nematocera</taxon>
        <taxon>Culicoidea</taxon>
        <taxon>Culicidae</taxon>
        <taxon>Anophelinae</taxon>
        <taxon>Anopheles</taxon>
    </lineage>
</organism>
<protein>
    <submittedName>
        <fullName evidence="1">Uncharacterized protein</fullName>
    </submittedName>
</protein>
<reference evidence="1" key="1">
    <citation type="submission" date="2020-05" db="UniProtKB">
        <authorList>
            <consortium name="EnsemblMetazoa"/>
        </authorList>
    </citation>
    <scope>IDENTIFICATION</scope>
    <source>
        <strain evidence="1">MAF</strain>
    </source>
</reference>
<evidence type="ECO:0000313" key="1">
    <source>
        <dbReference type="EnsemblMetazoa" id="AMEM007631-PA"/>
    </source>
</evidence>
<keyword evidence="2" id="KW-1185">Reference proteome</keyword>
<evidence type="ECO:0000313" key="2">
    <source>
        <dbReference type="Proteomes" id="UP000075903"/>
    </source>
</evidence>
<sequence length="135" mass="15195">MGTRHKEESVRAQLSSAAAKESRQVHSSIPQQVIFWSFATPELFVWRFVIQAIEFFFLRHFVNPLHTSATYEVSRSIDDASIEGFLPSWIVVLSVPEESWRATTGDRPPAPPARGDDLGEYCSTFRNGSEAIVLP</sequence>
<proteinExistence type="predicted"/>
<dbReference type="EnsemblMetazoa" id="AMEM007631-RA">
    <property type="protein sequence ID" value="AMEM007631-PA"/>
    <property type="gene ID" value="AMEM007631"/>
</dbReference>